<dbReference type="Proteomes" id="UP000824088">
    <property type="component" value="Unassembled WGS sequence"/>
</dbReference>
<gene>
    <name evidence="2" type="ORF">IAD51_06855</name>
</gene>
<evidence type="ECO:0000313" key="3">
    <source>
        <dbReference type="Proteomes" id="UP000824088"/>
    </source>
</evidence>
<reference evidence="2" key="1">
    <citation type="submission" date="2020-10" db="EMBL/GenBank/DDBJ databases">
        <authorList>
            <person name="Gilroy R."/>
        </authorList>
    </citation>
    <scope>NUCLEOTIDE SEQUENCE</scope>
    <source>
        <strain evidence="2">1063</strain>
    </source>
</reference>
<dbReference type="Gene3D" id="3.40.50.1240">
    <property type="entry name" value="Phosphoglycerate mutase-like"/>
    <property type="match status" value="1"/>
</dbReference>
<dbReference type="EMBL" id="DVMN01000125">
    <property type="protein sequence ID" value="HIU21925.1"/>
    <property type="molecule type" value="Genomic_DNA"/>
</dbReference>
<sequence length="180" mass="19884">MRIYTVRHGQTDLNVQKRMQGRHGLPLNATGIAQAERLADELKGVSFAAVYSSPQERAVQTARIATRGAAVVTDERLQPFDVGSADGQVIDENMRLVVGLIPDPTVYDGVENPKDFADRIYSFLDELTAEYAGREVNVMIAGHKCTTGCIDCYFNGMPSDGDFFSRSVSNGNFRIYDVRK</sequence>
<evidence type="ECO:0000256" key="1">
    <source>
        <dbReference type="PIRSR" id="PIRSR613078-2"/>
    </source>
</evidence>
<organism evidence="2 3">
    <name type="scientific">Candidatus Limadaptatus stercorigallinarum</name>
    <dbReference type="NCBI Taxonomy" id="2840845"/>
    <lineage>
        <taxon>Bacteria</taxon>
        <taxon>Bacillati</taxon>
        <taxon>Bacillota</taxon>
        <taxon>Clostridia</taxon>
        <taxon>Eubacteriales</taxon>
        <taxon>Candidatus Limadaptatus</taxon>
    </lineage>
</organism>
<evidence type="ECO:0000313" key="2">
    <source>
        <dbReference type="EMBL" id="HIU21925.1"/>
    </source>
</evidence>
<dbReference type="PANTHER" id="PTHR48100:SF1">
    <property type="entry name" value="HISTIDINE PHOSPHATASE FAMILY PROTEIN-RELATED"/>
    <property type="match status" value="1"/>
</dbReference>
<feature type="binding site" evidence="1">
    <location>
        <position position="57"/>
    </location>
    <ligand>
        <name>substrate</name>
    </ligand>
</feature>
<name>A0A9D1HV67_9FIRM</name>
<dbReference type="AlphaFoldDB" id="A0A9D1HV67"/>
<dbReference type="SUPFAM" id="SSF53254">
    <property type="entry name" value="Phosphoglycerate mutase-like"/>
    <property type="match status" value="1"/>
</dbReference>
<dbReference type="CDD" id="cd07067">
    <property type="entry name" value="HP_PGM_like"/>
    <property type="match status" value="1"/>
</dbReference>
<comment type="caution">
    <text evidence="2">The sequence shown here is derived from an EMBL/GenBank/DDBJ whole genome shotgun (WGS) entry which is preliminary data.</text>
</comment>
<feature type="binding site" evidence="1">
    <location>
        <begin position="7"/>
        <end position="14"/>
    </location>
    <ligand>
        <name>substrate</name>
    </ligand>
</feature>
<proteinExistence type="predicted"/>
<dbReference type="GO" id="GO:0016791">
    <property type="term" value="F:phosphatase activity"/>
    <property type="evidence" value="ECO:0007669"/>
    <property type="project" value="TreeGrafter"/>
</dbReference>
<dbReference type="SMART" id="SM00855">
    <property type="entry name" value="PGAM"/>
    <property type="match status" value="1"/>
</dbReference>
<dbReference type="Pfam" id="PF00300">
    <property type="entry name" value="His_Phos_1"/>
    <property type="match status" value="1"/>
</dbReference>
<dbReference type="InterPro" id="IPR029033">
    <property type="entry name" value="His_PPase_superfam"/>
</dbReference>
<protein>
    <submittedName>
        <fullName evidence="2">Histidine phosphatase family protein</fullName>
    </submittedName>
</protein>
<accession>A0A9D1HV67</accession>
<dbReference type="InterPro" id="IPR050275">
    <property type="entry name" value="PGM_Phosphatase"/>
</dbReference>
<dbReference type="InterPro" id="IPR013078">
    <property type="entry name" value="His_Pase_superF_clade-1"/>
</dbReference>
<reference evidence="2" key="2">
    <citation type="journal article" date="2021" name="PeerJ">
        <title>Extensive microbial diversity within the chicken gut microbiome revealed by metagenomics and culture.</title>
        <authorList>
            <person name="Gilroy R."/>
            <person name="Ravi A."/>
            <person name="Getino M."/>
            <person name="Pursley I."/>
            <person name="Horton D.L."/>
            <person name="Alikhan N.F."/>
            <person name="Baker D."/>
            <person name="Gharbi K."/>
            <person name="Hall N."/>
            <person name="Watson M."/>
            <person name="Adriaenssens E.M."/>
            <person name="Foster-Nyarko E."/>
            <person name="Jarju S."/>
            <person name="Secka A."/>
            <person name="Antonio M."/>
            <person name="Oren A."/>
            <person name="Chaudhuri R.R."/>
            <person name="La Ragione R."/>
            <person name="Hildebrand F."/>
            <person name="Pallen M.J."/>
        </authorList>
    </citation>
    <scope>NUCLEOTIDE SEQUENCE</scope>
    <source>
        <strain evidence="2">1063</strain>
    </source>
</reference>
<dbReference type="GO" id="GO:0005737">
    <property type="term" value="C:cytoplasm"/>
    <property type="evidence" value="ECO:0007669"/>
    <property type="project" value="TreeGrafter"/>
</dbReference>
<dbReference type="PANTHER" id="PTHR48100">
    <property type="entry name" value="BROAD-SPECIFICITY PHOSPHATASE YOR283W-RELATED"/>
    <property type="match status" value="1"/>
</dbReference>